<sequence length="101" mass="11980">MHEAHLFWFFRWPDHGHPASVSIELKQRLLTHVHSIAYTLIPLLSEVQYRWPAPRTRYKITPLQIFFLLFPSYSLLLFLPTAPPLVTWPQPQSESHYASDR</sequence>
<dbReference type="InParanoid" id="A0A1X2HT59"/>
<accession>A0A1X2HT59</accession>
<name>A0A1X2HT59_SYNRA</name>
<dbReference type="EMBL" id="MCGN01000001">
    <property type="protein sequence ID" value="ORZ02674.1"/>
    <property type="molecule type" value="Genomic_DNA"/>
</dbReference>
<protein>
    <submittedName>
        <fullName evidence="2">Uncharacterized protein</fullName>
    </submittedName>
</protein>
<dbReference type="Proteomes" id="UP000242180">
    <property type="component" value="Unassembled WGS sequence"/>
</dbReference>
<organism evidence="2 3">
    <name type="scientific">Syncephalastrum racemosum</name>
    <name type="common">Filamentous fungus</name>
    <dbReference type="NCBI Taxonomy" id="13706"/>
    <lineage>
        <taxon>Eukaryota</taxon>
        <taxon>Fungi</taxon>
        <taxon>Fungi incertae sedis</taxon>
        <taxon>Mucoromycota</taxon>
        <taxon>Mucoromycotina</taxon>
        <taxon>Mucoromycetes</taxon>
        <taxon>Mucorales</taxon>
        <taxon>Syncephalastraceae</taxon>
        <taxon>Syncephalastrum</taxon>
    </lineage>
</organism>
<comment type="caution">
    <text evidence="2">The sequence shown here is derived from an EMBL/GenBank/DDBJ whole genome shotgun (WGS) entry which is preliminary data.</text>
</comment>
<keyword evidence="1" id="KW-0472">Membrane</keyword>
<proteinExistence type="predicted"/>
<keyword evidence="1" id="KW-1133">Transmembrane helix</keyword>
<dbReference type="AlphaFoldDB" id="A0A1X2HT59"/>
<evidence type="ECO:0000313" key="2">
    <source>
        <dbReference type="EMBL" id="ORZ02674.1"/>
    </source>
</evidence>
<evidence type="ECO:0000313" key="3">
    <source>
        <dbReference type="Proteomes" id="UP000242180"/>
    </source>
</evidence>
<feature type="transmembrane region" description="Helical" evidence="1">
    <location>
        <begin position="60"/>
        <end position="79"/>
    </location>
</feature>
<keyword evidence="3" id="KW-1185">Reference proteome</keyword>
<keyword evidence="1" id="KW-0812">Transmembrane</keyword>
<evidence type="ECO:0000256" key="1">
    <source>
        <dbReference type="SAM" id="Phobius"/>
    </source>
</evidence>
<reference evidence="2 3" key="1">
    <citation type="submission" date="2016-07" db="EMBL/GenBank/DDBJ databases">
        <title>Pervasive Adenine N6-methylation of Active Genes in Fungi.</title>
        <authorList>
            <consortium name="DOE Joint Genome Institute"/>
            <person name="Mondo S.J."/>
            <person name="Dannebaum R.O."/>
            <person name="Kuo R.C."/>
            <person name="Labutti K."/>
            <person name="Haridas S."/>
            <person name="Kuo A."/>
            <person name="Salamov A."/>
            <person name="Ahrendt S.R."/>
            <person name="Lipzen A."/>
            <person name="Sullivan W."/>
            <person name="Andreopoulos W.B."/>
            <person name="Clum A."/>
            <person name="Lindquist E."/>
            <person name="Daum C."/>
            <person name="Ramamoorthy G.K."/>
            <person name="Gryganskyi A."/>
            <person name="Culley D."/>
            <person name="Magnuson J.K."/>
            <person name="James T.Y."/>
            <person name="O'Malley M.A."/>
            <person name="Stajich J.E."/>
            <person name="Spatafora J.W."/>
            <person name="Visel A."/>
            <person name="Grigoriev I.V."/>
        </authorList>
    </citation>
    <scope>NUCLEOTIDE SEQUENCE [LARGE SCALE GENOMIC DNA]</scope>
    <source>
        <strain evidence="2 3">NRRL 2496</strain>
    </source>
</reference>
<gene>
    <name evidence="2" type="ORF">BCR43DRAFT_19182</name>
</gene>